<dbReference type="Gene3D" id="4.10.240.10">
    <property type="entry name" value="Zn(2)-C6 fungal-type DNA-binding domain"/>
    <property type="match status" value="1"/>
</dbReference>
<dbReference type="OrthoDB" id="4937900at2759"/>
<dbReference type="STRING" id="1149755.A0A2J6SBU1"/>
<dbReference type="PROSITE" id="PS00463">
    <property type="entry name" value="ZN2_CY6_FUNGAL_1"/>
    <property type="match status" value="1"/>
</dbReference>
<dbReference type="InterPro" id="IPR036864">
    <property type="entry name" value="Zn2-C6_fun-type_DNA-bd_sf"/>
</dbReference>
<dbReference type="PROSITE" id="PS50048">
    <property type="entry name" value="ZN2_CY6_FUNGAL_2"/>
    <property type="match status" value="1"/>
</dbReference>
<protein>
    <recommendedName>
        <fullName evidence="2">Zn(2)-C6 fungal-type domain-containing protein</fullName>
    </recommendedName>
</protein>
<dbReference type="GO" id="GO:0001228">
    <property type="term" value="F:DNA-binding transcription activator activity, RNA polymerase II-specific"/>
    <property type="evidence" value="ECO:0007669"/>
    <property type="project" value="TreeGrafter"/>
</dbReference>
<dbReference type="EMBL" id="KZ613937">
    <property type="protein sequence ID" value="PMD48237.1"/>
    <property type="molecule type" value="Genomic_DNA"/>
</dbReference>
<evidence type="ECO:0000256" key="1">
    <source>
        <dbReference type="ARBA" id="ARBA00023242"/>
    </source>
</evidence>
<dbReference type="SMART" id="SM00066">
    <property type="entry name" value="GAL4"/>
    <property type="match status" value="1"/>
</dbReference>
<dbReference type="AlphaFoldDB" id="A0A2J6SBU1"/>
<reference evidence="3 4" key="1">
    <citation type="submission" date="2016-04" db="EMBL/GenBank/DDBJ databases">
        <title>A degradative enzymes factory behind the ericoid mycorrhizal symbiosis.</title>
        <authorList>
            <consortium name="DOE Joint Genome Institute"/>
            <person name="Martino E."/>
            <person name="Morin E."/>
            <person name="Grelet G."/>
            <person name="Kuo A."/>
            <person name="Kohler A."/>
            <person name="Daghino S."/>
            <person name="Barry K."/>
            <person name="Choi C."/>
            <person name="Cichocki N."/>
            <person name="Clum A."/>
            <person name="Copeland A."/>
            <person name="Hainaut M."/>
            <person name="Haridas S."/>
            <person name="Labutti K."/>
            <person name="Lindquist E."/>
            <person name="Lipzen A."/>
            <person name="Khouja H.-R."/>
            <person name="Murat C."/>
            <person name="Ohm R."/>
            <person name="Olson A."/>
            <person name="Spatafora J."/>
            <person name="Veneault-Fourrey C."/>
            <person name="Henrissat B."/>
            <person name="Grigoriev I."/>
            <person name="Martin F."/>
            <person name="Perotto S."/>
        </authorList>
    </citation>
    <scope>NUCLEOTIDE SEQUENCE [LARGE SCALE GENOMIC DNA]</scope>
    <source>
        <strain evidence="3 4">F</strain>
    </source>
</reference>
<dbReference type="InterPro" id="IPR001138">
    <property type="entry name" value="Zn2Cys6_DnaBD"/>
</dbReference>
<evidence type="ECO:0000313" key="3">
    <source>
        <dbReference type="EMBL" id="PMD48237.1"/>
    </source>
</evidence>
<dbReference type="PANTHER" id="PTHR47784">
    <property type="entry name" value="STEROL UPTAKE CONTROL PROTEIN 2"/>
    <property type="match status" value="1"/>
</dbReference>
<dbReference type="Pfam" id="PF00172">
    <property type="entry name" value="Zn_clus"/>
    <property type="match status" value="1"/>
</dbReference>
<sequence length="369" mass="41673">MYPRRPHTKSRNGCGQCKRAHIKCDLQAPICSQCAKKKRACDYQLRFATHRSPTVKAIVQIPAMRCHVPQLPVSPIALLSLFDYEVEIWEPRFSQVHNQHFVQHGILAISALYIDTYRQDSHSPISRTALFHQLEASRLFRETTSAVTEENWLSVLVFAITLAVFHFSITSKAPDGCILDTMLVLRSSGPLGLEIGAWLDQSELEPLLSAKQAEHKPPFCLDDIKAPLEAIEALETFVALSYNTGVASPAYKHAIGALKSWLSWTQGRPLLWIHFLWWPAAISPEYMALLAENDDGALLIFVHWCAIMKNAPQRWYLQGWAQTVGASAFHRIDSPSGHRLLKWAITTLGIDFSWVATELLIDKIQDRLD</sequence>
<dbReference type="CDD" id="cd00067">
    <property type="entry name" value="GAL4"/>
    <property type="match status" value="1"/>
</dbReference>
<feature type="domain" description="Zn(2)-C6 fungal-type" evidence="2">
    <location>
        <begin position="13"/>
        <end position="43"/>
    </location>
</feature>
<keyword evidence="4" id="KW-1185">Reference proteome</keyword>
<dbReference type="PANTHER" id="PTHR47784:SF5">
    <property type="entry name" value="STEROL UPTAKE CONTROL PROTEIN 2"/>
    <property type="match status" value="1"/>
</dbReference>
<dbReference type="GO" id="GO:0008270">
    <property type="term" value="F:zinc ion binding"/>
    <property type="evidence" value="ECO:0007669"/>
    <property type="project" value="InterPro"/>
</dbReference>
<dbReference type="Proteomes" id="UP000235786">
    <property type="component" value="Unassembled WGS sequence"/>
</dbReference>
<keyword evidence="1" id="KW-0539">Nucleus</keyword>
<evidence type="ECO:0000259" key="2">
    <source>
        <dbReference type="PROSITE" id="PS50048"/>
    </source>
</evidence>
<accession>A0A2J6SBU1</accession>
<name>A0A2J6SBU1_HYAVF</name>
<dbReference type="InterPro" id="IPR053157">
    <property type="entry name" value="Sterol_Uptake_Regulator"/>
</dbReference>
<evidence type="ECO:0000313" key="4">
    <source>
        <dbReference type="Proteomes" id="UP000235786"/>
    </source>
</evidence>
<organism evidence="3 4">
    <name type="scientific">Hyaloscypha variabilis (strain UAMH 11265 / GT02V1 / F)</name>
    <name type="common">Meliniomyces variabilis</name>
    <dbReference type="NCBI Taxonomy" id="1149755"/>
    <lineage>
        <taxon>Eukaryota</taxon>
        <taxon>Fungi</taxon>
        <taxon>Dikarya</taxon>
        <taxon>Ascomycota</taxon>
        <taxon>Pezizomycotina</taxon>
        <taxon>Leotiomycetes</taxon>
        <taxon>Helotiales</taxon>
        <taxon>Hyaloscyphaceae</taxon>
        <taxon>Hyaloscypha</taxon>
        <taxon>Hyaloscypha variabilis</taxon>
    </lineage>
</organism>
<dbReference type="SUPFAM" id="SSF57701">
    <property type="entry name" value="Zn2/Cys6 DNA-binding domain"/>
    <property type="match status" value="1"/>
</dbReference>
<gene>
    <name evidence="3" type="ORF">L207DRAFT_559937</name>
</gene>
<proteinExistence type="predicted"/>